<comment type="caution">
    <text evidence="1">The sequence shown here is derived from an EMBL/GenBank/DDBJ whole genome shotgun (WGS) entry which is preliminary data.</text>
</comment>
<protein>
    <submittedName>
        <fullName evidence="1">Uncharacterized protein</fullName>
    </submittedName>
</protein>
<dbReference type="EMBL" id="VDEP01000102">
    <property type="protein sequence ID" value="KAA1131746.1"/>
    <property type="molecule type" value="Genomic_DNA"/>
</dbReference>
<dbReference type="AlphaFoldDB" id="A0A5B0S0A3"/>
<reference evidence="1 2" key="1">
    <citation type="submission" date="2019-05" db="EMBL/GenBank/DDBJ databases">
        <title>Emergence of the Ug99 lineage of the wheat stem rust pathogen through somatic hybridization.</title>
        <authorList>
            <person name="Li F."/>
            <person name="Upadhyaya N.M."/>
            <person name="Sperschneider J."/>
            <person name="Matny O."/>
            <person name="Nguyen-Phuc H."/>
            <person name="Mago R."/>
            <person name="Raley C."/>
            <person name="Miller M.E."/>
            <person name="Silverstein K.A.T."/>
            <person name="Henningsen E."/>
            <person name="Hirsch C.D."/>
            <person name="Visser B."/>
            <person name="Pretorius Z.A."/>
            <person name="Steffenson B.J."/>
            <person name="Schwessinger B."/>
            <person name="Dodds P.N."/>
            <person name="Figueroa M."/>
        </authorList>
    </citation>
    <scope>NUCLEOTIDE SEQUENCE [LARGE SCALE GENOMIC DNA]</scope>
    <source>
        <strain evidence="1 2">Ug99</strain>
    </source>
</reference>
<dbReference type="Proteomes" id="UP000325313">
    <property type="component" value="Unassembled WGS sequence"/>
</dbReference>
<gene>
    <name evidence="1" type="ORF">PGTUg99_019809</name>
</gene>
<feature type="non-terminal residue" evidence="1">
    <location>
        <position position="54"/>
    </location>
</feature>
<sequence>MVIFDQDDQQQHASLCVFVTSPSFGGLLREWRQPAKVTRPAEAWDLSQNILVVT</sequence>
<organism evidence="1 2">
    <name type="scientific">Puccinia graminis f. sp. tritici</name>
    <dbReference type="NCBI Taxonomy" id="56615"/>
    <lineage>
        <taxon>Eukaryota</taxon>
        <taxon>Fungi</taxon>
        <taxon>Dikarya</taxon>
        <taxon>Basidiomycota</taxon>
        <taxon>Pucciniomycotina</taxon>
        <taxon>Pucciniomycetes</taxon>
        <taxon>Pucciniales</taxon>
        <taxon>Pucciniaceae</taxon>
        <taxon>Puccinia</taxon>
    </lineage>
</organism>
<name>A0A5B0S0A3_PUCGR</name>
<proteinExistence type="predicted"/>
<accession>A0A5B0S0A3</accession>
<evidence type="ECO:0000313" key="1">
    <source>
        <dbReference type="EMBL" id="KAA1131746.1"/>
    </source>
</evidence>
<evidence type="ECO:0000313" key="2">
    <source>
        <dbReference type="Proteomes" id="UP000325313"/>
    </source>
</evidence>